<evidence type="ECO:0000313" key="2">
    <source>
        <dbReference type="Proteomes" id="UP000004310"/>
    </source>
</evidence>
<comment type="caution">
    <text evidence="1">The sequence shown here is derived from an EMBL/GenBank/DDBJ whole genome shotgun (WGS) entry which is preliminary data.</text>
</comment>
<sequence length="49" mass="5886">MSRLFYPELQDRRNTYAVSYRVVHKRVVLPEQQIATILNKAIVHNLTFR</sequence>
<dbReference type="EMBL" id="AATP01000001">
    <property type="protein sequence ID" value="EAU43081.1"/>
    <property type="molecule type" value="Genomic_DNA"/>
</dbReference>
<protein>
    <submittedName>
        <fullName evidence="1">Uncharacterized protein</fullName>
    </submittedName>
</protein>
<reference evidence="1 2" key="1">
    <citation type="journal article" date="2010" name="J. Bacteriol.">
        <title>Genome sequence of Fulvimarina pelagi HTCC2506T, a Mn(II)-oxidizing alphaproteobacterium possessing an aerobic anoxygenic photosynthetic gene cluster and Xanthorhodopsin.</title>
        <authorList>
            <person name="Kang I."/>
            <person name="Oh H.M."/>
            <person name="Lim S.I."/>
            <person name="Ferriera S."/>
            <person name="Giovannoni S.J."/>
            <person name="Cho J.C."/>
        </authorList>
    </citation>
    <scope>NUCLEOTIDE SEQUENCE [LARGE SCALE GENOMIC DNA]</scope>
    <source>
        <strain evidence="1 2">HTCC2506</strain>
    </source>
</reference>
<keyword evidence="2" id="KW-1185">Reference proteome</keyword>
<dbReference type="AlphaFoldDB" id="Q0G5I3"/>
<gene>
    <name evidence="1" type="ORF">FP2506_09566</name>
</gene>
<dbReference type="HOGENOM" id="CLU_3135991_0_0_5"/>
<evidence type="ECO:0000313" key="1">
    <source>
        <dbReference type="EMBL" id="EAU43081.1"/>
    </source>
</evidence>
<proteinExistence type="predicted"/>
<accession>Q0G5I3</accession>
<name>Q0G5I3_9HYPH</name>
<dbReference type="Proteomes" id="UP000004310">
    <property type="component" value="Unassembled WGS sequence"/>
</dbReference>
<organism evidence="1 2">
    <name type="scientific">Fulvimarina pelagi HTCC2506</name>
    <dbReference type="NCBI Taxonomy" id="314231"/>
    <lineage>
        <taxon>Bacteria</taxon>
        <taxon>Pseudomonadati</taxon>
        <taxon>Pseudomonadota</taxon>
        <taxon>Alphaproteobacteria</taxon>
        <taxon>Hyphomicrobiales</taxon>
        <taxon>Aurantimonadaceae</taxon>
        <taxon>Fulvimarina</taxon>
    </lineage>
</organism>